<organism evidence="2 4">
    <name type="scientific">Phytophthora cactorum</name>
    <dbReference type="NCBI Taxonomy" id="29920"/>
    <lineage>
        <taxon>Eukaryota</taxon>
        <taxon>Sar</taxon>
        <taxon>Stramenopiles</taxon>
        <taxon>Oomycota</taxon>
        <taxon>Peronosporomycetes</taxon>
        <taxon>Peronosporales</taxon>
        <taxon>Peronosporaceae</taxon>
        <taxon>Phytophthora</taxon>
    </lineage>
</organism>
<feature type="chain" id="PRO_5040044097" evidence="1">
    <location>
        <begin position="27"/>
        <end position="152"/>
    </location>
</feature>
<dbReference type="EMBL" id="RCMG01001490">
    <property type="protein sequence ID" value="KAG2826117.1"/>
    <property type="molecule type" value="Genomic_DNA"/>
</dbReference>
<dbReference type="AlphaFoldDB" id="A0A8T1K8L9"/>
<evidence type="ECO:0000313" key="3">
    <source>
        <dbReference type="EMBL" id="KAG3211422.1"/>
    </source>
</evidence>
<dbReference type="EMBL" id="RCMV01000957">
    <property type="protein sequence ID" value="KAG3211422.1"/>
    <property type="molecule type" value="Genomic_DNA"/>
</dbReference>
<proteinExistence type="predicted"/>
<protein>
    <submittedName>
        <fullName evidence="2">Uncharacterized protein</fullName>
    </submittedName>
</protein>
<comment type="caution">
    <text evidence="2">The sequence shown here is derived from an EMBL/GenBank/DDBJ whole genome shotgun (WGS) entry which is preliminary data.</text>
</comment>
<evidence type="ECO:0000313" key="4">
    <source>
        <dbReference type="Proteomes" id="UP000735874"/>
    </source>
</evidence>
<evidence type="ECO:0000256" key="1">
    <source>
        <dbReference type="SAM" id="SignalP"/>
    </source>
</evidence>
<evidence type="ECO:0000313" key="2">
    <source>
        <dbReference type="EMBL" id="KAG2826117.1"/>
    </source>
</evidence>
<reference evidence="2" key="1">
    <citation type="submission" date="2018-10" db="EMBL/GenBank/DDBJ databases">
        <title>Effector identification in a new, highly contiguous assembly of the strawberry crown rot pathogen Phytophthora cactorum.</title>
        <authorList>
            <person name="Armitage A.D."/>
            <person name="Nellist C.F."/>
            <person name="Bates H."/>
            <person name="Vickerstaff R.J."/>
            <person name="Harrison R.J."/>
        </authorList>
    </citation>
    <scope>NUCLEOTIDE SEQUENCE</scope>
    <source>
        <strain evidence="2">15-7</strain>
        <strain evidence="3">P421</strain>
    </source>
</reference>
<keyword evidence="1" id="KW-0732">Signal</keyword>
<feature type="signal peptide" evidence="1">
    <location>
        <begin position="1"/>
        <end position="26"/>
    </location>
</feature>
<dbReference type="Proteomes" id="UP000735874">
    <property type="component" value="Unassembled WGS sequence"/>
</dbReference>
<gene>
    <name evidence="2" type="ORF">PC113_g21822</name>
    <name evidence="3" type="ORF">PC129_g17596</name>
</gene>
<sequence length="152" mass="16269">MAVKITTWILASSLYLLLVDWPSVDSCTYPPLIFALAAGHVSRYASLLRCDCRIRGGDTRLIGGAVGPTVVPLASLNMDHKHLLNHNAGRAASKQWSSMPCTPCLYLRVVGVGHGSSGDVDLFVAALPVKEILEHGTLSDRKATYPGKNEGV</sequence>
<dbReference type="Proteomes" id="UP000760860">
    <property type="component" value="Unassembled WGS sequence"/>
</dbReference>
<name>A0A8T1K8L9_9STRA</name>
<accession>A0A8T1K8L9</accession>